<keyword evidence="2" id="KW-1185">Reference proteome</keyword>
<name>A0ABR8JLY9_9BACT</name>
<sequence>MKNTYKFTRLGHWQQFDEHGGLLADAEYQPKGRWLTGWERLYYPAGTLSADVAVQPAVLNGDSVQETRIVNFRHGNNADTSFVERWYLKDGKYLRPSLRSFDLAGRRPVPKNWKGAP</sequence>
<comment type="caution">
    <text evidence="1">The sequence shown here is derived from an EMBL/GenBank/DDBJ whole genome shotgun (WGS) entry which is preliminary data.</text>
</comment>
<gene>
    <name evidence="1" type="ORF">IC234_02660</name>
</gene>
<dbReference type="EMBL" id="JACXAC010000001">
    <property type="protein sequence ID" value="MBD2721012.1"/>
    <property type="molecule type" value="Genomic_DNA"/>
</dbReference>
<protein>
    <submittedName>
        <fullName evidence="1">Uncharacterized protein</fullName>
    </submittedName>
</protein>
<proteinExistence type="predicted"/>
<evidence type="ECO:0000313" key="2">
    <source>
        <dbReference type="Proteomes" id="UP000606003"/>
    </source>
</evidence>
<organism evidence="1 2">
    <name type="scientific">Hymenobacter armeniacus</name>
    <dbReference type="NCBI Taxonomy" id="2771358"/>
    <lineage>
        <taxon>Bacteria</taxon>
        <taxon>Pseudomonadati</taxon>
        <taxon>Bacteroidota</taxon>
        <taxon>Cytophagia</taxon>
        <taxon>Cytophagales</taxon>
        <taxon>Hymenobacteraceae</taxon>
        <taxon>Hymenobacter</taxon>
    </lineage>
</organism>
<accession>A0ABR8JLY9</accession>
<dbReference type="Proteomes" id="UP000606003">
    <property type="component" value="Unassembled WGS sequence"/>
</dbReference>
<evidence type="ECO:0000313" key="1">
    <source>
        <dbReference type="EMBL" id="MBD2721012.1"/>
    </source>
</evidence>
<reference evidence="1 2" key="1">
    <citation type="submission" date="2020-09" db="EMBL/GenBank/DDBJ databases">
        <authorList>
            <person name="Kim M.K."/>
        </authorList>
    </citation>
    <scope>NUCLEOTIDE SEQUENCE [LARGE SCALE GENOMIC DNA]</scope>
    <source>
        <strain evidence="1 2">BT189</strain>
    </source>
</reference>